<feature type="active site" description="Charge relay system" evidence="5">
    <location>
        <position position="273"/>
    </location>
</feature>
<feature type="domain" description="Peptidase S8/S53" evidence="8">
    <location>
        <begin position="231"/>
        <end position="481"/>
    </location>
</feature>
<dbReference type="InterPro" id="IPR051048">
    <property type="entry name" value="Peptidase_S8/S53_subtilisin"/>
</dbReference>
<dbReference type="SUPFAM" id="SSF52743">
    <property type="entry name" value="Subtilisin-like"/>
    <property type="match status" value="1"/>
</dbReference>
<evidence type="ECO:0000256" key="5">
    <source>
        <dbReference type="PROSITE-ProRule" id="PRU01240"/>
    </source>
</evidence>
<dbReference type="InterPro" id="IPR000209">
    <property type="entry name" value="Peptidase_S8/S53_dom"/>
</dbReference>
<dbReference type="InterPro" id="IPR023828">
    <property type="entry name" value="Peptidase_S8_Ser-AS"/>
</dbReference>
<evidence type="ECO:0000256" key="6">
    <source>
        <dbReference type="RuleBase" id="RU003355"/>
    </source>
</evidence>
<keyword evidence="10" id="KW-1185">Reference proteome</keyword>
<feature type="active site" description="Charge relay system" evidence="5">
    <location>
        <position position="240"/>
    </location>
</feature>
<comment type="similarity">
    <text evidence="1 5 6">Belongs to the peptidase S8 family.</text>
</comment>
<dbReference type="PROSITE" id="PS00137">
    <property type="entry name" value="SUBTILASE_HIS"/>
    <property type="match status" value="1"/>
</dbReference>
<dbReference type="Pfam" id="PF00082">
    <property type="entry name" value="Peptidase_S8"/>
    <property type="match status" value="1"/>
</dbReference>
<protein>
    <submittedName>
        <fullName evidence="9">S8 family serine peptidase</fullName>
    </submittedName>
</protein>
<feature type="chain" id="PRO_5046162427" evidence="7">
    <location>
        <begin position="24"/>
        <end position="1150"/>
    </location>
</feature>
<feature type="signal peptide" evidence="7">
    <location>
        <begin position="1"/>
        <end position="23"/>
    </location>
</feature>
<evidence type="ECO:0000313" key="10">
    <source>
        <dbReference type="Proteomes" id="UP001589890"/>
    </source>
</evidence>
<evidence type="ECO:0000256" key="3">
    <source>
        <dbReference type="ARBA" id="ARBA00022801"/>
    </source>
</evidence>
<gene>
    <name evidence="9" type="ORF">ACFFGN_22190</name>
</gene>
<proteinExistence type="inferred from homology"/>
<dbReference type="PROSITE" id="PS51892">
    <property type="entry name" value="SUBTILASE"/>
    <property type="match status" value="1"/>
</dbReference>
<evidence type="ECO:0000259" key="8">
    <source>
        <dbReference type="Pfam" id="PF00082"/>
    </source>
</evidence>
<feature type="active site" description="Charge relay system" evidence="5">
    <location>
        <position position="448"/>
    </location>
</feature>
<accession>A0ABV6QQ90</accession>
<name>A0ABV6QQ90_9ACTN</name>
<evidence type="ECO:0000256" key="4">
    <source>
        <dbReference type="ARBA" id="ARBA00022825"/>
    </source>
</evidence>
<evidence type="ECO:0000256" key="1">
    <source>
        <dbReference type="ARBA" id="ARBA00011073"/>
    </source>
</evidence>
<keyword evidence="2 5" id="KW-0645">Protease</keyword>
<sequence>MTRPRSKRWLAAAAMAAALAATAIPFRPSAAEPTAGKADSSAGLLGKSVTITLITGDKVTYRPGHRGGAGQAVHVQPGPGREGMVFQKHALGNKQTIVPLDAVPLLASGVLDQRLFDVSLLADLRLDDASSPTLPLLVQYNGAARTARSALTAGTTVRRELPIVDALAITQQRVSATLLWNSWTDNQQSKRRTALAGDVRKVWLDGGVKPLLDRSTQQIGAPEAWKAGATGKGVKVAVLDSGIDETHPDLKGRISAAKGFTGDGEDAVDQAGHGTHVASTVAGSGAASDGKYRGVAPDAKLMVGKVCGMYDCEFSAIIAGMEWAATSGARVINLSLGGSPTDGIDPLEQAVNDLTASTGALFVISAGNFGADFSVGSPGEADAALTVASVTKSDGLSAFSSRGPRAYDFGLKPDIAAPGSHIVAARAAGARLEPLAVNDSYADMSGTSMAAPHVTGAAAILAQLHPDWKAEELRSALTGSSLGLPGIGVLGQGAGRVDLTRALKQAVTTSPSKVDLGPVEAPHHDNKPVTKALTYRNDGDKPVTLTLKLSAKGPKGRTAPAGMFKLSRSVVRIPAHGTVTLDVTADTSRPGPDGAYAGWIVATGNGQVVRTAVGVGKALPTYEQKLTILGTDGKPVVVSDELSAGLFVLNVDTLLGYFASSGDTLTLPKGRYLVDGGIAVYTRGQAIYLGEPDVVIDKPGTLVLDARRAKPIKLKAPVAGAVAATGGVGFARPLRDFTFTTGLAIANSFRPDYAPSLSVAPNLTGSAKTFTGFAHLAWAGMPDGQDPDRDFYLDSPYLYHDAISWPARFPDDPSLVTAPKDYARIDGTYLGAKGNRMNNFGYPVLPANDAAGRPVPGFVFTPTVEMTVPFQREEYYSVIGGIRWAFEADTIRILPDGEIRYITLTAMPTRSYPRGKTTRLTWNHAVVGPNFPSSQAGNPGREDEPWVWRDGDILTVAAPMFADAGAGRFGVSEVEKETTSLYRNGSLLRTSESPLLQTFALPAGAGTYRLTKHVQRSEEFFRWSTDITSSWTFRSARAPDGEDTRLPLMSVRFAPKLNERNQALAGRFDIPVRVEHQHGSTKSPVVRLAVEASYDGKTWSSVPVRKTRTGWTATLNQPSAGFVSLRAKARDLNGNTVDQTILRAYELTAD</sequence>
<dbReference type="Gene3D" id="3.40.50.200">
    <property type="entry name" value="Peptidase S8/S53 domain"/>
    <property type="match status" value="1"/>
</dbReference>
<dbReference type="PANTHER" id="PTHR43399:SF4">
    <property type="entry name" value="CELL WALL-ASSOCIATED PROTEASE"/>
    <property type="match status" value="1"/>
</dbReference>
<evidence type="ECO:0000256" key="2">
    <source>
        <dbReference type="ARBA" id="ARBA00022670"/>
    </source>
</evidence>
<comment type="caution">
    <text evidence="9">The sequence shown here is derived from an EMBL/GenBank/DDBJ whole genome shotgun (WGS) entry which is preliminary data.</text>
</comment>
<dbReference type="Proteomes" id="UP001589890">
    <property type="component" value="Unassembled WGS sequence"/>
</dbReference>
<reference evidence="9 10" key="1">
    <citation type="submission" date="2024-09" db="EMBL/GenBank/DDBJ databases">
        <authorList>
            <person name="Sun Q."/>
            <person name="Mori K."/>
        </authorList>
    </citation>
    <scope>NUCLEOTIDE SEQUENCE [LARGE SCALE GENOMIC DNA]</scope>
    <source>
        <strain evidence="9 10">CGMCC 1.15906</strain>
    </source>
</reference>
<keyword evidence="3 5" id="KW-0378">Hydrolase</keyword>
<dbReference type="InterPro" id="IPR036852">
    <property type="entry name" value="Peptidase_S8/S53_dom_sf"/>
</dbReference>
<dbReference type="EMBL" id="JBHLTC010000029">
    <property type="protein sequence ID" value="MFC0626806.1"/>
    <property type="molecule type" value="Genomic_DNA"/>
</dbReference>
<dbReference type="PROSITE" id="PS00138">
    <property type="entry name" value="SUBTILASE_SER"/>
    <property type="match status" value="1"/>
</dbReference>
<dbReference type="InterPro" id="IPR023827">
    <property type="entry name" value="Peptidase_S8_Asp-AS"/>
</dbReference>
<keyword evidence="7" id="KW-0732">Signal</keyword>
<dbReference type="RefSeq" id="WP_380050815.1">
    <property type="nucleotide sequence ID" value="NZ_JBHLTC010000029.1"/>
</dbReference>
<organism evidence="9 10">
    <name type="scientific">Kribbella deserti</name>
    <dbReference type="NCBI Taxonomy" id="1926257"/>
    <lineage>
        <taxon>Bacteria</taxon>
        <taxon>Bacillati</taxon>
        <taxon>Actinomycetota</taxon>
        <taxon>Actinomycetes</taxon>
        <taxon>Propionibacteriales</taxon>
        <taxon>Kribbellaceae</taxon>
        <taxon>Kribbella</taxon>
    </lineage>
</organism>
<evidence type="ECO:0000256" key="7">
    <source>
        <dbReference type="SAM" id="SignalP"/>
    </source>
</evidence>
<dbReference type="PRINTS" id="PR00723">
    <property type="entry name" value="SUBTILISIN"/>
</dbReference>
<keyword evidence="4 5" id="KW-0720">Serine protease</keyword>
<dbReference type="PROSITE" id="PS00136">
    <property type="entry name" value="SUBTILASE_ASP"/>
    <property type="match status" value="1"/>
</dbReference>
<dbReference type="PANTHER" id="PTHR43399">
    <property type="entry name" value="SUBTILISIN-RELATED"/>
    <property type="match status" value="1"/>
</dbReference>
<dbReference type="InterPro" id="IPR015500">
    <property type="entry name" value="Peptidase_S8_subtilisin-rel"/>
</dbReference>
<evidence type="ECO:0000313" key="9">
    <source>
        <dbReference type="EMBL" id="MFC0626806.1"/>
    </source>
</evidence>
<dbReference type="InterPro" id="IPR022398">
    <property type="entry name" value="Peptidase_S8_His-AS"/>
</dbReference>